<dbReference type="PANTHER" id="PTHR13108:SF9">
    <property type="entry name" value="CONDENSIN COMPLEX SUBUNIT 2"/>
    <property type="match status" value="1"/>
</dbReference>
<dbReference type="GO" id="GO:0000796">
    <property type="term" value="C:condensin complex"/>
    <property type="evidence" value="ECO:0007669"/>
    <property type="project" value="InterPro"/>
</dbReference>
<dbReference type="Pfam" id="PF05786">
    <property type="entry name" value="Cnd2"/>
    <property type="match status" value="1"/>
</dbReference>
<dbReference type="STRING" id="796604.A0A2X0N7H1"/>
<feature type="region of interest" description="Disordered" evidence="12">
    <location>
        <begin position="386"/>
        <end position="463"/>
    </location>
</feature>
<dbReference type="GO" id="GO:0007076">
    <property type="term" value="P:mitotic chromosome condensation"/>
    <property type="evidence" value="ECO:0007669"/>
    <property type="project" value="InterPro"/>
</dbReference>
<dbReference type="PIRSF" id="PIRSF017126">
    <property type="entry name" value="Condensin_H"/>
    <property type="match status" value="1"/>
</dbReference>
<keyword evidence="5" id="KW-0158">Chromosome</keyword>
<reference evidence="13 14" key="1">
    <citation type="submission" date="2016-11" db="EMBL/GenBank/DDBJ databases">
        <authorList>
            <person name="Jaros S."/>
            <person name="Januszkiewicz K."/>
            <person name="Wedrychowicz H."/>
        </authorList>
    </citation>
    <scope>NUCLEOTIDE SEQUENCE [LARGE SCALE GENOMIC DNA]</scope>
</reference>
<evidence type="ECO:0000256" key="10">
    <source>
        <dbReference type="ARBA" id="ARBA00023306"/>
    </source>
</evidence>
<dbReference type="InterPro" id="IPR022816">
    <property type="entry name" value="Condensin_barren_su2"/>
</dbReference>
<comment type="function">
    <text evidence="11">Regulatory subunit of the condensin complex, a complex required for conversion of interphase chromatin into mitotic-like condense chromosomes.</text>
</comment>
<keyword evidence="7 11" id="KW-0132">Cell division</keyword>
<dbReference type="GO" id="GO:0003682">
    <property type="term" value="F:chromatin binding"/>
    <property type="evidence" value="ECO:0007669"/>
    <property type="project" value="TreeGrafter"/>
</dbReference>
<dbReference type="GO" id="GO:0005737">
    <property type="term" value="C:cytoplasm"/>
    <property type="evidence" value="ECO:0007669"/>
    <property type="project" value="UniProtKB-SubCell"/>
</dbReference>
<dbReference type="GO" id="GO:0051301">
    <property type="term" value="P:cell division"/>
    <property type="evidence" value="ECO:0007669"/>
    <property type="project" value="UniProtKB-KW"/>
</dbReference>
<accession>A0A2X0N7H1</accession>
<dbReference type="AlphaFoldDB" id="A0A2X0N7H1"/>
<evidence type="ECO:0000256" key="1">
    <source>
        <dbReference type="ARBA" id="ARBA00004286"/>
    </source>
</evidence>
<evidence type="ECO:0000256" key="4">
    <source>
        <dbReference type="ARBA" id="ARBA00016065"/>
    </source>
</evidence>
<feature type="region of interest" description="Disordered" evidence="12">
    <location>
        <begin position="549"/>
        <end position="575"/>
    </location>
</feature>
<comment type="subcellular location">
    <subcellularLocation>
        <location evidence="1">Chromosome</location>
    </subcellularLocation>
    <subcellularLocation>
        <location evidence="2">Cytoplasm</location>
    </subcellularLocation>
</comment>
<evidence type="ECO:0000256" key="7">
    <source>
        <dbReference type="ARBA" id="ARBA00022618"/>
    </source>
</evidence>
<evidence type="ECO:0000313" key="14">
    <source>
        <dbReference type="Proteomes" id="UP000249464"/>
    </source>
</evidence>
<feature type="region of interest" description="Disordered" evidence="12">
    <location>
        <begin position="173"/>
        <end position="208"/>
    </location>
</feature>
<feature type="region of interest" description="Disordered" evidence="12">
    <location>
        <begin position="56"/>
        <end position="75"/>
    </location>
</feature>
<gene>
    <name evidence="13" type="primary">BQ5605_C009g05648</name>
    <name evidence="13" type="ORF">BQ5605_C009G05648</name>
</gene>
<keyword evidence="8 11" id="KW-0498">Mitosis</keyword>
<proteinExistence type="inferred from homology"/>
<name>A0A2X0N7H1_9BASI</name>
<feature type="region of interest" description="Disordered" evidence="12">
    <location>
        <begin position="1"/>
        <end position="38"/>
    </location>
</feature>
<evidence type="ECO:0000256" key="8">
    <source>
        <dbReference type="ARBA" id="ARBA00022776"/>
    </source>
</evidence>
<dbReference type="EMBL" id="FQNC01000049">
    <property type="protein sequence ID" value="SGY83659.1"/>
    <property type="molecule type" value="Genomic_DNA"/>
</dbReference>
<dbReference type="Proteomes" id="UP000249464">
    <property type="component" value="Unassembled WGS sequence"/>
</dbReference>
<evidence type="ECO:0000256" key="11">
    <source>
        <dbReference type="PIRNR" id="PIRNR017126"/>
    </source>
</evidence>
<evidence type="ECO:0000256" key="12">
    <source>
        <dbReference type="SAM" id="MobiDB-lite"/>
    </source>
</evidence>
<evidence type="ECO:0000313" key="13">
    <source>
        <dbReference type="EMBL" id="SGY83659.1"/>
    </source>
</evidence>
<keyword evidence="14" id="KW-1185">Reference proteome</keyword>
<keyword evidence="9 11" id="KW-0226">DNA condensation</keyword>
<feature type="compositionally biased region" description="Acidic residues" evidence="12">
    <location>
        <begin position="185"/>
        <end position="199"/>
    </location>
</feature>
<protein>
    <recommendedName>
        <fullName evidence="4 11">Condensin complex subunit 2</fullName>
    </recommendedName>
</protein>
<evidence type="ECO:0000256" key="6">
    <source>
        <dbReference type="ARBA" id="ARBA00022490"/>
    </source>
</evidence>
<dbReference type="PANTHER" id="PTHR13108">
    <property type="entry name" value="CONDENSIN COMPLEX SUBUNIT 2"/>
    <property type="match status" value="1"/>
</dbReference>
<keyword evidence="10 11" id="KW-0131">Cell cycle</keyword>
<evidence type="ECO:0000256" key="9">
    <source>
        <dbReference type="ARBA" id="ARBA00023067"/>
    </source>
</evidence>
<comment type="similarity">
    <text evidence="3 11">Belongs to the CND2 (condensin subunit 2) family.</text>
</comment>
<keyword evidence="6" id="KW-0963">Cytoplasm</keyword>
<evidence type="ECO:0000256" key="5">
    <source>
        <dbReference type="ARBA" id="ARBA00022454"/>
    </source>
</evidence>
<evidence type="ECO:0000256" key="2">
    <source>
        <dbReference type="ARBA" id="ARBA00004496"/>
    </source>
</evidence>
<feature type="compositionally biased region" description="Basic and acidic residues" evidence="12">
    <location>
        <begin position="392"/>
        <end position="414"/>
    </location>
</feature>
<evidence type="ECO:0000256" key="3">
    <source>
        <dbReference type="ARBA" id="ARBA00009471"/>
    </source>
</evidence>
<organism evidence="13 14">
    <name type="scientific">Microbotryum silenes-dioicae</name>
    <dbReference type="NCBI Taxonomy" id="796604"/>
    <lineage>
        <taxon>Eukaryota</taxon>
        <taxon>Fungi</taxon>
        <taxon>Dikarya</taxon>
        <taxon>Basidiomycota</taxon>
        <taxon>Pucciniomycotina</taxon>
        <taxon>Microbotryomycetes</taxon>
        <taxon>Microbotryales</taxon>
        <taxon>Microbotryaceae</taxon>
        <taxon>Microbotryum</taxon>
    </lineage>
</organism>
<feature type="region of interest" description="Disordered" evidence="12">
    <location>
        <begin position="679"/>
        <end position="702"/>
    </location>
</feature>
<sequence length="862" mass="94119">MAPLQERSLNRGPRRSSLLATPTKDHSNDSSPQLQRHPPIKHAKIAALAAANRLRDAGAGSSSAGGGGPTTPQAQNRSFSAQLQGVAPPLVPLVVESQRYEEWMKIATDNKITSTNTWSLALIDYFADMSLLRNNDDNSINFQKASCTLDGCVKIWTSRVDSVATETGKLLSGLAEDGRNGSQGVDDDDDMDNDEDEDAREARKAKRKNAKRAETLADSFNKIKVKAFDLEFTVDPLFKKTCADFDEGGAGGILMNHLGCDRNMKVVFDAGDARLDKADGDDEDDQDDQDDVLENEVIECDLTRLTSESDSFPRSAYRPSRVPDLTALPSPPARCFPDGLDTLEDMVLCPSLASFRFSPDANLDLGILQNPDNDDEVLAQLTQRAAFPGGRADGDNAHDADRNGQDYGFDDQREFGGSNDDDDGGADGAVDFFADEPGAGRPFDPSRDDSPGFMGGGQDGDGGELVMSMENGSGDGHLFDLLDAGLSKNWAGPEHWKMRRLVQRKPEDETAAKQRKEKVTFAFDFTQPPPIAQKELFASAPTPASIRAARKSSLAPKTASHGKRNSRAAVAQGTEEEQHILPDDFHFNSQILLRLFLKPKLALKLRRRGNHAPGVVALGGGEADAHFWAGAGANFMEDDHMGGVEHDFEPSFGGDYAVPFDTQILNDGDDDLPYFNEDEDDSPTGPMLDGIGLGGGLDESDDILQDTQGQLKRVRPENINYAKRAKRVDVAKLKDSIWTELQVVSIPVKEFPTEPVYQPDLIEPTADESNVSSFSKASLKPETLVPVVDRLRKTYPKDKMEEISTSFCFICLLHLANEKGLRIQTPGSVEDEEEGDEGVEEGMRLRKRVGGLEALRVFRTVE</sequence>